<feature type="domain" description="MgtC/SapB/SrpB/YhiD N-terminal" evidence="8">
    <location>
        <begin position="16"/>
        <end position="132"/>
    </location>
</feature>
<evidence type="ECO:0000256" key="3">
    <source>
        <dbReference type="ARBA" id="ARBA00022475"/>
    </source>
</evidence>
<dbReference type="OrthoDB" id="9813718at2"/>
<keyword evidence="3" id="KW-1003">Cell membrane</keyword>
<accession>O67689</accession>
<dbReference type="InterPro" id="IPR003416">
    <property type="entry name" value="MgtC/SapB/SrpB/YhiD_fam"/>
</dbReference>
<dbReference type="Pfam" id="PF02308">
    <property type="entry name" value="MgtC"/>
    <property type="match status" value="1"/>
</dbReference>
<dbReference type="EnsemblBacteria" id="AAC07659">
    <property type="protein sequence ID" value="AAC07659"/>
    <property type="gene ID" value="aq_1829"/>
</dbReference>
<dbReference type="InterPro" id="IPR049177">
    <property type="entry name" value="MgtC_SapB_SrpB_YhiD_N"/>
</dbReference>
<keyword evidence="5 7" id="KW-1133">Transmembrane helix</keyword>
<evidence type="ECO:0000313" key="9">
    <source>
        <dbReference type="EMBL" id="AAC07659.1"/>
    </source>
</evidence>
<dbReference type="RefSeq" id="WP_010881192.1">
    <property type="nucleotide sequence ID" value="NC_000918.1"/>
</dbReference>
<feature type="transmembrane region" description="Helical" evidence="7">
    <location>
        <begin position="65"/>
        <end position="82"/>
    </location>
</feature>
<evidence type="ECO:0000256" key="5">
    <source>
        <dbReference type="ARBA" id="ARBA00022989"/>
    </source>
</evidence>
<organism evidence="9 10">
    <name type="scientific">Aquifex aeolicus (strain VF5)</name>
    <dbReference type="NCBI Taxonomy" id="224324"/>
    <lineage>
        <taxon>Bacteria</taxon>
        <taxon>Pseudomonadati</taxon>
        <taxon>Aquificota</taxon>
        <taxon>Aquificia</taxon>
        <taxon>Aquificales</taxon>
        <taxon>Aquificaceae</taxon>
        <taxon>Aquifex</taxon>
    </lineage>
</organism>
<dbReference type="HOGENOM" id="CLU_1821405_0_0_0"/>
<dbReference type="Proteomes" id="UP000000798">
    <property type="component" value="Chromosome"/>
</dbReference>
<feature type="transmembrane region" description="Helical" evidence="7">
    <location>
        <begin position="12"/>
        <end position="27"/>
    </location>
</feature>
<proteinExistence type="inferred from homology"/>
<gene>
    <name evidence="9" type="ordered locus">aq_1829</name>
</gene>
<comment type="subcellular location">
    <subcellularLocation>
        <location evidence="1">Cell membrane</location>
        <topology evidence="1">Multi-pass membrane protein</topology>
    </subcellularLocation>
</comment>
<name>O67689_AQUAE</name>
<feature type="transmembrane region" description="Helical" evidence="7">
    <location>
        <begin position="110"/>
        <end position="126"/>
    </location>
</feature>
<evidence type="ECO:0000256" key="7">
    <source>
        <dbReference type="SAM" id="Phobius"/>
    </source>
</evidence>
<keyword evidence="4 7" id="KW-0812">Transmembrane</keyword>
<evidence type="ECO:0000259" key="8">
    <source>
        <dbReference type="Pfam" id="PF02308"/>
    </source>
</evidence>
<dbReference type="PANTHER" id="PTHR39084:SF1">
    <property type="entry name" value="DUF4010 DOMAIN-CONTAINING PROTEIN"/>
    <property type="match status" value="1"/>
</dbReference>
<dbReference type="InParanoid" id="O67689"/>
<dbReference type="AlphaFoldDB" id="O67689"/>
<evidence type="ECO:0000313" key="10">
    <source>
        <dbReference type="Proteomes" id="UP000000798"/>
    </source>
</evidence>
<keyword evidence="6 7" id="KW-0472">Membrane</keyword>
<dbReference type="PIR" id="F70457">
    <property type="entry name" value="F70457"/>
</dbReference>
<feature type="transmembrane region" description="Helical" evidence="7">
    <location>
        <begin position="39"/>
        <end position="59"/>
    </location>
</feature>
<comment type="similarity">
    <text evidence="2">Belongs to the MgtC/SapB family.</text>
</comment>
<dbReference type="GO" id="GO:0005886">
    <property type="term" value="C:plasma membrane"/>
    <property type="evidence" value="ECO:0007669"/>
    <property type="project" value="UniProtKB-SubCell"/>
</dbReference>
<evidence type="ECO:0000256" key="4">
    <source>
        <dbReference type="ARBA" id="ARBA00022692"/>
    </source>
</evidence>
<dbReference type="eggNOG" id="COG3174">
    <property type="taxonomic scope" value="Bacteria"/>
</dbReference>
<evidence type="ECO:0000256" key="2">
    <source>
        <dbReference type="ARBA" id="ARBA00009298"/>
    </source>
</evidence>
<dbReference type="PANTHER" id="PTHR39084">
    <property type="entry name" value="MEMBRANE PROTEIN-RELATED"/>
    <property type="match status" value="1"/>
</dbReference>
<protein>
    <recommendedName>
        <fullName evidence="8">MgtC/SapB/SrpB/YhiD N-terminal domain-containing protein</fullName>
    </recommendedName>
</protein>
<reference evidence="9 10" key="1">
    <citation type="journal article" date="1998" name="Nature">
        <title>The complete genome of the hyperthermophilic bacterium Aquifex aeolicus.</title>
        <authorList>
            <person name="Deckert G."/>
            <person name="Warren P.V."/>
            <person name="Gaasterland T."/>
            <person name="Young W.G."/>
            <person name="Lenox A.L."/>
            <person name="Graham D.E."/>
            <person name="Overbeek R."/>
            <person name="Snead M.A."/>
            <person name="Keller M."/>
            <person name="Aujay M."/>
            <person name="Huber R."/>
            <person name="Feldman R.A."/>
            <person name="Short J.M."/>
            <person name="Olson G.J."/>
            <person name="Swanson R.V."/>
        </authorList>
    </citation>
    <scope>NUCLEOTIDE SEQUENCE [LARGE SCALE GENOMIC DNA]</scope>
    <source>
        <strain evidence="9 10">VF5</strain>
    </source>
</reference>
<sequence length="141" mass="15895">MDFFKEFSASPEFKIVFSAFLGLIIGLEREIRAKFGHDIFAGIRTFPLIAVLGTLSGFLYREFPYVFLSFLGLIILASISYWKDRSMGITTEVSALITFIVGLLVSAGEYYLAVVTTILTTFILVLRDSMENLAKRLDERT</sequence>
<dbReference type="EMBL" id="AE000657">
    <property type="protein sequence ID" value="AAC07659.1"/>
    <property type="molecule type" value="Genomic_DNA"/>
</dbReference>
<evidence type="ECO:0000256" key="1">
    <source>
        <dbReference type="ARBA" id="ARBA00004651"/>
    </source>
</evidence>
<keyword evidence="10" id="KW-1185">Reference proteome</keyword>
<dbReference type="PRINTS" id="PR01837">
    <property type="entry name" value="MGTCSAPBPROT"/>
</dbReference>
<dbReference type="KEGG" id="aae:aq_1829"/>
<evidence type="ECO:0000256" key="6">
    <source>
        <dbReference type="ARBA" id="ARBA00023136"/>
    </source>
</evidence>